<dbReference type="InterPro" id="IPR019885">
    <property type="entry name" value="Tscrpt_reg_HTH_AsnC-type_CS"/>
</dbReference>
<dbReference type="SUPFAM" id="SSF46785">
    <property type="entry name" value="Winged helix' DNA-binding domain"/>
    <property type="match status" value="1"/>
</dbReference>
<dbReference type="Gene3D" id="3.30.70.920">
    <property type="match status" value="1"/>
</dbReference>
<dbReference type="EMBL" id="FNRY01000001">
    <property type="protein sequence ID" value="SEB46426.1"/>
    <property type="molecule type" value="Genomic_DNA"/>
</dbReference>
<feature type="domain" description="HTH asnC-type" evidence="4">
    <location>
        <begin position="44"/>
        <end position="105"/>
    </location>
</feature>
<dbReference type="PANTHER" id="PTHR30154:SF45">
    <property type="entry name" value="TRANSCRIPTIONAL REGULATORY PROTEIN (PROBABLY ASNC-FAMILY)-RELATED"/>
    <property type="match status" value="1"/>
</dbReference>
<dbReference type="STRING" id="640635.SAMN04489806_0736"/>
<dbReference type="SMART" id="SM00344">
    <property type="entry name" value="HTH_ASNC"/>
    <property type="match status" value="1"/>
</dbReference>
<dbReference type="InterPro" id="IPR036388">
    <property type="entry name" value="WH-like_DNA-bd_sf"/>
</dbReference>
<dbReference type="GO" id="GO:0043200">
    <property type="term" value="P:response to amino acid"/>
    <property type="evidence" value="ECO:0007669"/>
    <property type="project" value="TreeGrafter"/>
</dbReference>
<keyword evidence="6" id="KW-1185">Reference proteome</keyword>
<protein>
    <submittedName>
        <fullName evidence="5">DNA-binding transcriptional regulator, Lrp family</fullName>
    </submittedName>
</protein>
<organism evidence="5 6">
    <name type="scientific">Paramicrobacterium humi</name>
    <dbReference type="NCBI Taxonomy" id="640635"/>
    <lineage>
        <taxon>Bacteria</taxon>
        <taxon>Bacillati</taxon>
        <taxon>Actinomycetota</taxon>
        <taxon>Actinomycetes</taxon>
        <taxon>Micrococcales</taxon>
        <taxon>Microbacteriaceae</taxon>
        <taxon>Paramicrobacterium</taxon>
    </lineage>
</organism>
<gene>
    <name evidence="5" type="ORF">SAMN04489806_0736</name>
</gene>
<dbReference type="Proteomes" id="UP000199183">
    <property type="component" value="Unassembled WGS sequence"/>
</dbReference>
<accession>A0A1H4JKN1</accession>
<dbReference type="GO" id="GO:0043565">
    <property type="term" value="F:sequence-specific DNA binding"/>
    <property type="evidence" value="ECO:0007669"/>
    <property type="project" value="InterPro"/>
</dbReference>
<dbReference type="PROSITE" id="PS00519">
    <property type="entry name" value="HTH_ASNC_1"/>
    <property type="match status" value="1"/>
</dbReference>
<reference evidence="5 6" key="1">
    <citation type="submission" date="2016-10" db="EMBL/GenBank/DDBJ databases">
        <authorList>
            <person name="de Groot N.N."/>
        </authorList>
    </citation>
    <scope>NUCLEOTIDE SEQUENCE [LARGE SCALE GENOMIC DNA]</scope>
    <source>
        <strain evidence="5 6">DSM 21799</strain>
    </source>
</reference>
<proteinExistence type="predicted"/>
<keyword evidence="2 5" id="KW-0238">DNA-binding</keyword>
<dbReference type="InterPro" id="IPR019888">
    <property type="entry name" value="Tscrpt_reg_AsnC-like"/>
</dbReference>
<dbReference type="Gene3D" id="1.10.10.10">
    <property type="entry name" value="Winged helix-like DNA-binding domain superfamily/Winged helix DNA-binding domain"/>
    <property type="match status" value="1"/>
</dbReference>
<evidence type="ECO:0000313" key="5">
    <source>
        <dbReference type="EMBL" id="SEB46426.1"/>
    </source>
</evidence>
<evidence type="ECO:0000313" key="6">
    <source>
        <dbReference type="Proteomes" id="UP000199183"/>
    </source>
</evidence>
<keyword evidence="3" id="KW-0804">Transcription</keyword>
<dbReference type="PANTHER" id="PTHR30154">
    <property type="entry name" value="LEUCINE-RESPONSIVE REGULATORY PROTEIN"/>
    <property type="match status" value="1"/>
</dbReference>
<evidence type="ECO:0000256" key="2">
    <source>
        <dbReference type="ARBA" id="ARBA00023125"/>
    </source>
</evidence>
<evidence type="ECO:0000256" key="3">
    <source>
        <dbReference type="ARBA" id="ARBA00023163"/>
    </source>
</evidence>
<dbReference type="Pfam" id="PF13404">
    <property type="entry name" value="HTH_AsnC-type"/>
    <property type="match status" value="1"/>
</dbReference>
<evidence type="ECO:0000256" key="1">
    <source>
        <dbReference type="ARBA" id="ARBA00023015"/>
    </source>
</evidence>
<dbReference type="PRINTS" id="PR00033">
    <property type="entry name" value="HTHASNC"/>
</dbReference>
<keyword evidence="1" id="KW-0805">Transcription regulation</keyword>
<dbReference type="InterPro" id="IPR000485">
    <property type="entry name" value="AsnC-type_HTH_dom"/>
</dbReference>
<name>A0A1H4JKN1_9MICO</name>
<dbReference type="InterPro" id="IPR036390">
    <property type="entry name" value="WH_DNA-bd_sf"/>
</dbReference>
<dbReference type="PROSITE" id="PS50956">
    <property type="entry name" value="HTH_ASNC_2"/>
    <property type="match status" value="1"/>
</dbReference>
<evidence type="ECO:0000259" key="4">
    <source>
        <dbReference type="PROSITE" id="PS50956"/>
    </source>
</evidence>
<dbReference type="AlphaFoldDB" id="A0A1H4JKN1"/>
<dbReference type="GO" id="GO:0005829">
    <property type="term" value="C:cytosol"/>
    <property type="evidence" value="ECO:0007669"/>
    <property type="project" value="TreeGrafter"/>
</dbReference>
<dbReference type="SUPFAM" id="SSF54909">
    <property type="entry name" value="Dimeric alpha+beta barrel"/>
    <property type="match status" value="1"/>
</dbReference>
<sequence>MNALGHAFAFQSGTGSTQLPVTARSFRAHSPRLTQGCAAKLANMDNIDRGIIDELRKNARAGYGDIGQVVGLSASAVKRRVDRLVADGVIRGFTVQVDPAIDGRSTEAYVELFCRGTVAPAELRRMMSGVPEVVGACTVSGSADAMVHIRARSIPALEDALERVRVAPNVDHTRSSIVLSRLIDRPID</sequence>
<dbReference type="InterPro" id="IPR011008">
    <property type="entry name" value="Dimeric_a/b-barrel"/>
</dbReference>
<dbReference type="InterPro" id="IPR019887">
    <property type="entry name" value="Tscrpt_reg_AsnC/Lrp_C"/>
</dbReference>
<dbReference type="Pfam" id="PF01037">
    <property type="entry name" value="AsnC_trans_reg"/>
    <property type="match status" value="1"/>
</dbReference>